<comment type="caution">
    <text evidence="2">The sequence shown here is derived from an EMBL/GenBank/DDBJ whole genome shotgun (WGS) entry which is preliminary data.</text>
</comment>
<dbReference type="AlphaFoldDB" id="A0A1V4JZA5"/>
<feature type="region of interest" description="Disordered" evidence="1">
    <location>
        <begin position="25"/>
        <end position="76"/>
    </location>
</feature>
<sequence>MSLVCPVSDLEFWGGGKSLILSAPFEPFPASDDERQQPASFNKPGQANPADVPLLEDSMDHHNRQQNHPDFQKERHMQSLKDLLRQQEIQMQEVLKAMKRLDGGTSKTLRLIAYKKVSDAIKDRLEAIGRECEKRGKQKREEVELDLSPEELRIKKERIQKWEKQCVEDGMWSIREADEYLRARYGKGLETGSADQFVNVHRLTDPQGNTGEFYSSDSNDSLGAAPVRQGRAWTNYASVDNMRMVPLRQHFIQGFYSKRKGLPWRQ</sequence>
<accession>A0A1V4JZA5</accession>
<organism evidence="2 3">
    <name type="scientific">Patagioenas fasciata monilis</name>
    <dbReference type="NCBI Taxonomy" id="372326"/>
    <lineage>
        <taxon>Eukaryota</taxon>
        <taxon>Metazoa</taxon>
        <taxon>Chordata</taxon>
        <taxon>Craniata</taxon>
        <taxon>Vertebrata</taxon>
        <taxon>Euteleostomi</taxon>
        <taxon>Archelosauria</taxon>
        <taxon>Archosauria</taxon>
        <taxon>Dinosauria</taxon>
        <taxon>Saurischia</taxon>
        <taxon>Theropoda</taxon>
        <taxon>Coelurosauria</taxon>
        <taxon>Aves</taxon>
        <taxon>Neognathae</taxon>
        <taxon>Neoaves</taxon>
        <taxon>Columbimorphae</taxon>
        <taxon>Columbiformes</taxon>
        <taxon>Columbidae</taxon>
        <taxon>Patagioenas</taxon>
    </lineage>
</organism>
<name>A0A1V4JZA5_PATFA</name>
<keyword evidence="3" id="KW-1185">Reference proteome</keyword>
<evidence type="ECO:0000313" key="3">
    <source>
        <dbReference type="Proteomes" id="UP000190648"/>
    </source>
</evidence>
<reference evidence="2 3" key="1">
    <citation type="submission" date="2016-02" db="EMBL/GenBank/DDBJ databases">
        <title>Band-tailed pigeon sequencing and assembly.</title>
        <authorList>
            <person name="Soares A.E."/>
            <person name="Novak B.J."/>
            <person name="Rice E.S."/>
            <person name="O'Connell B."/>
            <person name="Chang D."/>
            <person name="Weber S."/>
            <person name="Shapiro B."/>
        </authorList>
    </citation>
    <scope>NUCLEOTIDE SEQUENCE [LARGE SCALE GENOMIC DNA]</scope>
    <source>
        <strain evidence="2">BTP2013</strain>
        <tissue evidence="2">Blood</tissue>
    </source>
</reference>
<dbReference type="EMBL" id="LSYS01005399">
    <property type="protein sequence ID" value="OPJ77539.1"/>
    <property type="molecule type" value="Genomic_DNA"/>
</dbReference>
<evidence type="ECO:0000256" key="1">
    <source>
        <dbReference type="SAM" id="MobiDB-lite"/>
    </source>
</evidence>
<proteinExistence type="predicted"/>
<protein>
    <submittedName>
        <fullName evidence="2">Uncharacterized protein</fullName>
    </submittedName>
</protein>
<dbReference type="Proteomes" id="UP000190648">
    <property type="component" value="Unassembled WGS sequence"/>
</dbReference>
<dbReference type="OrthoDB" id="9402014at2759"/>
<gene>
    <name evidence="2" type="ORF">AV530_017100</name>
</gene>
<evidence type="ECO:0000313" key="2">
    <source>
        <dbReference type="EMBL" id="OPJ77539.1"/>
    </source>
</evidence>